<name>A0AAV6VPS1_9ARAC</name>
<evidence type="ECO:0000313" key="1">
    <source>
        <dbReference type="EMBL" id="KAG8198490.1"/>
    </source>
</evidence>
<dbReference type="Proteomes" id="UP000827092">
    <property type="component" value="Unassembled WGS sequence"/>
</dbReference>
<gene>
    <name evidence="1" type="ORF">JTE90_017356</name>
</gene>
<dbReference type="EMBL" id="JAFNEN010000039">
    <property type="protein sequence ID" value="KAG8198490.1"/>
    <property type="molecule type" value="Genomic_DNA"/>
</dbReference>
<evidence type="ECO:0000313" key="2">
    <source>
        <dbReference type="Proteomes" id="UP000827092"/>
    </source>
</evidence>
<dbReference type="AlphaFoldDB" id="A0AAV6VPS1"/>
<sequence length="98" mass="10945">MPHIRLADKAHNSTSSTYGPGYYCFYKKEIPNLFAKKKGLKRVVTSRASDVEETLKETEEEEISTSELANLAVSVSGGSNVDEKNIIKWIDCDADDPY</sequence>
<organism evidence="1 2">
    <name type="scientific">Oedothorax gibbosus</name>
    <dbReference type="NCBI Taxonomy" id="931172"/>
    <lineage>
        <taxon>Eukaryota</taxon>
        <taxon>Metazoa</taxon>
        <taxon>Ecdysozoa</taxon>
        <taxon>Arthropoda</taxon>
        <taxon>Chelicerata</taxon>
        <taxon>Arachnida</taxon>
        <taxon>Araneae</taxon>
        <taxon>Araneomorphae</taxon>
        <taxon>Entelegynae</taxon>
        <taxon>Araneoidea</taxon>
        <taxon>Linyphiidae</taxon>
        <taxon>Erigoninae</taxon>
        <taxon>Oedothorax</taxon>
    </lineage>
</organism>
<comment type="caution">
    <text evidence="1">The sequence shown here is derived from an EMBL/GenBank/DDBJ whole genome shotgun (WGS) entry which is preliminary data.</text>
</comment>
<proteinExistence type="predicted"/>
<protein>
    <submittedName>
        <fullName evidence="1">Uncharacterized protein</fullName>
    </submittedName>
</protein>
<reference evidence="1 2" key="1">
    <citation type="journal article" date="2022" name="Nat. Ecol. Evol.">
        <title>A masculinizing supergene underlies an exaggerated male reproductive morph in a spider.</title>
        <authorList>
            <person name="Hendrickx F."/>
            <person name="De Corte Z."/>
            <person name="Sonet G."/>
            <person name="Van Belleghem S.M."/>
            <person name="Kostlbacher S."/>
            <person name="Vangestel C."/>
        </authorList>
    </citation>
    <scope>NUCLEOTIDE SEQUENCE [LARGE SCALE GENOMIC DNA]</scope>
    <source>
        <strain evidence="1">W744_W776</strain>
    </source>
</reference>
<accession>A0AAV6VPS1</accession>
<keyword evidence="2" id="KW-1185">Reference proteome</keyword>